<dbReference type="EMBL" id="JAOTPV010000014">
    <property type="protein sequence ID" value="KAJ4475623.1"/>
    <property type="molecule type" value="Genomic_DNA"/>
</dbReference>
<dbReference type="PANTHER" id="PTHR47260">
    <property type="entry name" value="UPF0644 PROTEIN PB2B4.06"/>
    <property type="match status" value="1"/>
</dbReference>
<dbReference type="SUPFAM" id="SSF54637">
    <property type="entry name" value="Thioesterase/thiol ester dehydrase-isomerase"/>
    <property type="match status" value="1"/>
</dbReference>
<evidence type="ECO:0000313" key="3">
    <source>
        <dbReference type="EMBL" id="KAJ4475623.1"/>
    </source>
</evidence>
<feature type="region of interest" description="Disordered" evidence="1">
    <location>
        <begin position="283"/>
        <end position="309"/>
    </location>
</feature>
<evidence type="ECO:0000259" key="2">
    <source>
        <dbReference type="Pfam" id="PF03061"/>
    </source>
</evidence>
<dbReference type="Proteomes" id="UP001150266">
    <property type="component" value="Unassembled WGS sequence"/>
</dbReference>
<accession>A0A9W9A900</accession>
<dbReference type="InterPro" id="IPR006683">
    <property type="entry name" value="Thioestr_dom"/>
</dbReference>
<name>A0A9W9A900_9AGAR</name>
<feature type="compositionally biased region" description="Basic and acidic residues" evidence="1">
    <location>
        <begin position="286"/>
        <end position="309"/>
    </location>
</feature>
<keyword evidence="4" id="KW-1185">Reference proteome</keyword>
<reference evidence="3" key="1">
    <citation type="submission" date="2022-08" db="EMBL/GenBank/DDBJ databases">
        <title>A Global Phylogenomic Analysis of the Shiitake Genus Lentinula.</title>
        <authorList>
            <consortium name="DOE Joint Genome Institute"/>
            <person name="Sierra-Patev S."/>
            <person name="Min B."/>
            <person name="Naranjo-Ortiz M."/>
            <person name="Looney B."/>
            <person name="Konkel Z."/>
            <person name="Slot J.C."/>
            <person name="Sakamoto Y."/>
            <person name="Steenwyk J.L."/>
            <person name="Rokas A."/>
            <person name="Carro J."/>
            <person name="Camarero S."/>
            <person name="Ferreira P."/>
            <person name="Molpeceres G."/>
            <person name="Ruiz-Duenas F.J."/>
            <person name="Serrano A."/>
            <person name="Henrissat B."/>
            <person name="Drula E."/>
            <person name="Hughes K.W."/>
            <person name="Mata J.L."/>
            <person name="Ishikawa N.K."/>
            <person name="Vargas-Isla R."/>
            <person name="Ushijima S."/>
            <person name="Smith C.A."/>
            <person name="Ahrendt S."/>
            <person name="Andreopoulos W."/>
            <person name="He G."/>
            <person name="Labutti K."/>
            <person name="Lipzen A."/>
            <person name="Ng V."/>
            <person name="Riley R."/>
            <person name="Sandor L."/>
            <person name="Barry K."/>
            <person name="Martinez A.T."/>
            <person name="Xiao Y."/>
            <person name="Gibbons J.G."/>
            <person name="Terashima K."/>
            <person name="Grigoriev I.V."/>
            <person name="Hibbett D.S."/>
        </authorList>
    </citation>
    <scope>NUCLEOTIDE SEQUENCE</scope>
    <source>
        <strain evidence="3">JLM2183</strain>
    </source>
</reference>
<organism evidence="3 4">
    <name type="scientific">Lentinula aciculospora</name>
    <dbReference type="NCBI Taxonomy" id="153920"/>
    <lineage>
        <taxon>Eukaryota</taxon>
        <taxon>Fungi</taxon>
        <taxon>Dikarya</taxon>
        <taxon>Basidiomycota</taxon>
        <taxon>Agaricomycotina</taxon>
        <taxon>Agaricomycetes</taxon>
        <taxon>Agaricomycetidae</taxon>
        <taxon>Agaricales</taxon>
        <taxon>Marasmiineae</taxon>
        <taxon>Omphalotaceae</taxon>
        <taxon>Lentinula</taxon>
    </lineage>
</organism>
<feature type="compositionally biased region" description="Low complexity" evidence="1">
    <location>
        <begin position="19"/>
        <end position="44"/>
    </location>
</feature>
<gene>
    <name evidence="3" type="ORF">J3R30DRAFT_3405875</name>
</gene>
<dbReference type="AlphaFoldDB" id="A0A9W9A900"/>
<feature type="domain" description="Thioesterase" evidence="2">
    <location>
        <begin position="183"/>
        <end position="257"/>
    </location>
</feature>
<dbReference type="Gene3D" id="3.10.129.10">
    <property type="entry name" value="Hotdog Thioesterase"/>
    <property type="match status" value="1"/>
</dbReference>
<feature type="region of interest" description="Disordered" evidence="1">
    <location>
        <begin position="16"/>
        <end position="47"/>
    </location>
</feature>
<sequence length="309" mass="33899">MSSLLVRRSIFRPLKSRTLTSSPRNSYSTSSDPSSAQSSASPSHSHSRRRLLTLTLTAFASLTAYAVGSIYPPPPLSLLFPSPAPAPPDPTSPESLEYTASLEKELLSLPLLQSLRAAPDAKEWYEARPYQNFPEERRVNNLTAGALRGPGKLAVPPVVWVRRNESESFVFIHVGRGLCGHDGIVHGGMLATLLDETMARTAINNLPERIGVTATLNLNYRAPTKADQFIVIKTKLGEVKGRKANVSARVEDLNGTLLVEAEAMFVQPKYAKLLNTATMRQVMGEPPRDDHEPVHLADGQDMKALRREK</sequence>
<dbReference type="Pfam" id="PF03061">
    <property type="entry name" value="4HBT"/>
    <property type="match status" value="1"/>
</dbReference>
<dbReference type="InterPro" id="IPR029069">
    <property type="entry name" value="HotDog_dom_sf"/>
</dbReference>
<dbReference type="OrthoDB" id="506431at2759"/>
<comment type="caution">
    <text evidence="3">The sequence shown here is derived from an EMBL/GenBank/DDBJ whole genome shotgun (WGS) entry which is preliminary data.</text>
</comment>
<proteinExistence type="predicted"/>
<protein>
    <submittedName>
        <fullName evidence="3">Mitochondrial protein</fullName>
    </submittedName>
</protein>
<evidence type="ECO:0000256" key="1">
    <source>
        <dbReference type="SAM" id="MobiDB-lite"/>
    </source>
</evidence>
<dbReference type="PANTHER" id="PTHR47260:SF1">
    <property type="entry name" value="UPF0644 PROTEIN PB2B4.06"/>
    <property type="match status" value="1"/>
</dbReference>
<dbReference type="CDD" id="cd03443">
    <property type="entry name" value="PaaI_thioesterase"/>
    <property type="match status" value="1"/>
</dbReference>
<evidence type="ECO:0000313" key="4">
    <source>
        <dbReference type="Proteomes" id="UP001150266"/>
    </source>
</evidence>
<dbReference type="InterPro" id="IPR052061">
    <property type="entry name" value="PTE-AB_protein"/>
</dbReference>